<dbReference type="SUPFAM" id="SSF50129">
    <property type="entry name" value="GroES-like"/>
    <property type="match status" value="1"/>
</dbReference>
<dbReference type="RefSeq" id="WP_382396048.1">
    <property type="nucleotide sequence ID" value="NZ_JBHTCQ010000003.1"/>
</dbReference>
<evidence type="ECO:0000256" key="4">
    <source>
        <dbReference type="ARBA" id="ARBA00022833"/>
    </source>
</evidence>
<dbReference type="InterPro" id="IPR036291">
    <property type="entry name" value="NAD(P)-bd_dom_sf"/>
</dbReference>
<evidence type="ECO:0000256" key="2">
    <source>
        <dbReference type="ARBA" id="ARBA00008072"/>
    </source>
</evidence>
<gene>
    <name evidence="10" type="ORF">ACFQQL_15630</name>
</gene>
<keyword evidence="11" id="KW-1185">Reference proteome</keyword>
<evidence type="ECO:0000256" key="3">
    <source>
        <dbReference type="ARBA" id="ARBA00022723"/>
    </source>
</evidence>
<evidence type="ECO:0000313" key="10">
    <source>
        <dbReference type="EMBL" id="MFC7406550.1"/>
    </source>
</evidence>
<evidence type="ECO:0000259" key="9">
    <source>
        <dbReference type="Pfam" id="PF08240"/>
    </source>
</evidence>
<accession>A0ABW2QAN9</accession>
<dbReference type="InterPro" id="IPR002328">
    <property type="entry name" value="ADH_Zn_CS"/>
</dbReference>
<dbReference type="CDD" id="cd08232">
    <property type="entry name" value="idonate-5-DH"/>
    <property type="match status" value="1"/>
</dbReference>
<dbReference type="Gene3D" id="3.40.50.720">
    <property type="entry name" value="NAD(P)-binding Rossmann-like Domain"/>
    <property type="match status" value="1"/>
</dbReference>
<sequence>MRALTVHGPGDVRVVDMPDPRPDDGEVLLAVEWGGLCGSDLSYWRHGASGTARLRRPMVLGHEVAGSVVATGRGVSGIPLGLRAAVHPATPSHEPLPPRLAGRTNLHAEVRYLGSAAFDPHTDGGFAELLRVRVDQLRPLPPEVTTRHGALAEPLGVALHAVRRAGGLNGREVLVNGCGPIGALIVAAARHEGAGRIIVCDLARGAVEVARRMGADEVRVLGEDDELPEDVEVTFEASGSPAALRGVLRATARGGTIVQVGNLPGTAAESVLGDLVTRELTWVGAYRFVDEITEAIDAMGAGLDVSPVITHEFDLDQAGEALAVAADRASGASKVMLRVRTTSPSEETTSHPGRDLPAKE</sequence>
<feature type="compositionally biased region" description="Basic and acidic residues" evidence="7">
    <location>
        <begin position="348"/>
        <end position="360"/>
    </location>
</feature>
<dbReference type="SUPFAM" id="SSF51735">
    <property type="entry name" value="NAD(P)-binding Rossmann-fold domains"/>
    <property type="match status" value="1"/>
</dbReference>
<evidence type="ECO:0000256" key="5">
    <source>
        <dbReference type="ARBA" id="ARBA00023002"/>
    </source>
</evidence>
<feature type="domain" description="Alcohol dehydrogenase-like C-terminal" evidence="8">
    <location>
        <begin position="180"/>
        <end position="298"/>
    </location>
</feature>
<evidence type="ECO:0000256" key="1">
    <source>
        <dbReference type="ARBA" id="ARBA00001947"/>
    </source>
</evidence>
<keyword evidence="3 6" id="KW-0479">Metal-binding</keyword>
<dbReference type="Pfam" id="PF00107">
    <property type="entry name" value="ADH_zinc_N"/>
    <property type="match status" value="1"/>
</dbReference>
<organism evidence="10 11">
    <name type="scientific">Georgenia alba</name>
    <dbReference type="NCBI Taxonomy" id="2233858"/>
    <lineage>
        <taxon>Bacteria</taxon>
        <taxon>Bacillati</taxon>
        <taxon>Actinomycetota</taxon>
        <taxon>Actinomycetes</taxon>
        <taxon>Micrococcales</taxon>
        <taxon>Bogoriellaceae</taxon>
        <taxon>Georgenia</taxon>
    </lineage>
</organism>
<comment type="caution">
    <text evidence="10">The sequence shown here is derived from an EMBL/GenBank/DDBJ whole genome shotgun (WGS) entry which is preliminary data.</text>
</comment>
<feature type="region of interest" description="Disordered" evidence="7">
    <location>
        <begin position="338"/>
        <end position="360"/>
    </location>
</feature>
<keyword evidence="5" id="KW-0560">Oxidoreductase</keyword>
<dbReference type="PANTHER" id="PTHR43161:SF9">
    <property type="entry name" value="SORBITOL DEHYDROGENASE"/>
    <property type="match status" value="1"/>
</dbReference>
<dbReference type="InterPro" id="IPR013149">
    <property type="entry name" value="ADH-like_C"/>
</dbReference>
<dbReference type="InterPro" id="IPR013154">
    <property type="entry name" value="ADH-like_N"/>
</dbReference>
<evidence type="ECO:0000256" key="7">
    <source>
        <dbReference type="SAM" id="MobiDB-lite"/>
    </source>
</evidence>
<name>A0ABW2QAN9_9MICO</name>
<dbReference type="EMBL" id="JBHTCQ010000003">
    <property type="protein sequence ID" value="MFC7406550.1"/>
    <property type="molecule type" value="Genomic_DNA"/>
</dbReference>
<dbReference type="Gene3D" id="3.90.180.10">
    <property type="entry name" value="Medium-chain alcohol dehydrogenases, catalytic domain"/>
    <property type="match status" value="1"/>
</dbReference>
<dbReference type="InterPro" id="IPR011032">
    <property type="entry name" value="GroES-like_sf"/>
</dbReference>
<proteinExistence type="inferred from homology"/>
<reference evidence="11" key="1">
    <citation type="journal article" date="2019" name="Int. J. Syst. Evol. Microbiol.">
        <title>The Global Catalogue of Microorganisms (GCM) 10K type strain sequencing project: providing services to taxonomists for standard genome sequencing and annotation.</title>
        <authorList>
            <consortium name="The Broad Institute Genomics Platform"/>
            <consortium name="The Broad Institute Genome Sequencing Center for Infectious Disease"/>
            <person name="Wu L."/>
            <person name="Ma J."/>
        </authorList>
    </citation>
    <scope>NUCLEOTIDE SEQUENCE [LARGE SCALE GENOMIC DNA]</scope>
    <source>
        <strain evidence="11">JCM 1490</strain>
    </source>
</reference>
<protein>
    <submittedName>
        <fullName evidence="10">L-idonate 5-dehydrogenase</fullName>
    </submittedName>
</protein>
<dbReference type="Proteomes" id="UP001596455">
    <property type="component" value="Unassembled WGS sequence"/>
</dbReference>
<dbReference type="PANTHER" id="PTHR43161">
    <property type="entry name" value="SORBITOL DEHYDROGENASE"/>
    <property type="match status" value="1"/>
</dbReference>
<evidence type="ECO:0000313" key="11">
    <source>
        <dbReference type="Proteomes" id="UP001596455"/>
    </source>
</evidence>
<dbReference type="PROSITE" id="PS00059">
    <property type="entry name" value="ADH_ZINC"/>
    <property type="match status" value="1"/>
</dbReference>
<dbReference type="Pfam" id="PF08240">
    <property type="entry name" value="ADH_N"/>
    <property type="match status" value="1"/>
</dbReference>
<evidence type="ECO:0000256" key="6">
    <source>
        <dbReference type="RuleBase" id="RU361277"/>
    </source>
</evidence>
<feature type="domain" description="Alcohol dehydrogenase-like N-terminal" evidence="9">
    <location>
        <begin position="24"/>
        <end position="141"/>
    </location>
</feature>
<keyword evidence="4 6" id="KW-0862">Zinc</keyword>
<evidence type="ECO:0000259" key="8">
    <source>
        <dbReference type="Pfam" id="PF00107"/>
    </source>
</evidence>
<comment type="similarity">
    <text evidence="2 6">Belongs to the zinc-containing alcohol dehydrogenase family.</text>
</comment>
<comment type="cofactor">
    <cofactor evidence="1 6">
        <name>Zn(2+)</name>
        <dbReference type="ChEBI" id="CHEBI:29105"/>
    </cofactor>
</comment>